<dbReference type="PROSITE" id="PS00107">
    <property type="entry name" value="PROTEIN_KINASE_ATP"/>
    <property type="match status" value="1"/>
</dbReference>
<organism evidence="14 15">
    <name type="scientific">Vavraia culicis (isolate floridensis)</name>
    <name type="common">Microsporidian parasite</name>
    <dbReference type="NCBI Taxonomy" id="948595"/>
    <lineage>
        <taxon>Eukaryota</taxon>
        <taxon>Fungi</taxon>
        <taxon>Fungi incertae sedis</taxon>
        <taxon>Microsporidia</taxon>
        <taxon>Pleistophoridae</taxon>
        <taxon>Vavraia</taxon>
    </lineage>
</organism>
<dbReference type="Gene3D" id="1.10.510.10">
    <property type="entry name" value="Transferase(Phosphotransferase) domain 1"/>
    <property type="match status" value="1"/>
</dbReference>
<dbReference type="PROSITE" id="PS50011">
    <property type="entry name" value="PROTEIN_KINASE_DOM"/>
    <property type="match status" value="1"/>
</dbReference>
<dbReference type="FunCoup" id="L2GXN8">
    <property type="interactions" value="277"/>
</dbReference>
<feature type="binding site" evidence="11">
    <location>
        <position position="36"/>
    </location>
    <ligand>
        <name>ATP</name>
        <dbReference type="ChEBI" id="CHEBI:30616"/>
    </ligand>
</feature>
<dbReference type="GO" id="GO:0010389">
    <property type="term" value="P:regulation of G2/M transition of mitotic cell cycle"/>
    <property type="evidence" value="ECO:0007669"/>
    <property type="project" value="TreeGrafter"/>
</dbReference>
<dbReference type="GO" id="GO:0005737">
    <property type="term" value="C:cytoplasm"/>
    <property type="evidence" value="ECO:0007669"/>
    <property type="project" value="TreeGrafter"/>
</dbReference>
<dbReference type="Proteomes" id="UP000011081">
    <property type="component" value="Unassembled WGS sequence"/>
</dbReference>
<comment type="catalytic activity">
    <reaction evidence="10">
        <text>L-seryl-[protein] + ATP = O-phospho-L-seryl-[protein] + ADP + H(+)</text>
        <dbReference type="Rhea" id="RHEA:17989"/>
        <dbReference type="Rhea" id="RHEA-COMP:9863"/>
        <dbReference type="Rhea" id="RHEA-COMP:11604"/>
        <dbReference type="ChEBI" id="CHEBI:15378"/>
        <dbReference type="ChEBI" id="CHEBI:29999"/>
        <dbReference type="ChEBI" id="CHEBI:30616"/>
        <dbReference type="ChEBI" id="CHEBI:83421"/>
        <dbReference type="ChEBI" id="CHEBI:456216"/>
        <dbReference type="EC" id="2.7.11.22"/>
    </reaction>
</comment>
<dbReference type="GO" id="GO:0007165">
    <property type="term" value="P:signal transduction"/>
    <property type="evidence" value="ECO:0007669"/>
    <property type="project" value="TreeGrafter"/>
</dbReference>
<keyword evidence="5 11" id="KW-0547">Nucleotide-binding</keyword>
<evidence type="ECO:0000256" key="8">
    <source>
        <dbReference type="ARBA" id="ARBA00039266"/>
    </source>
</evidence>
<dbReference type="OrthoDB" id="1732493at2759"/>
<evidence type="ECO:0000256" key="5">
    <source>
        <dbReference type="ARBA" id="ARBA00022741"/>
    </source>
</evidence>
<evidence type="ECO:0000256" key="12">
    <source>
        <dbReference type="RuleBase" id="RU000304"/>
    </source>
</evidence>
<comment type="similarity">
    <text evidence="1">Belongs to the protein kinase superfamily. CMGC Ser/Thr protein kinase family. CDC2/CDKX subfamily.</text>
</comment>
<dbReference type="SUPFAM" id="SSF56112">
    <property type="entry name" value="Protein kinase-like (PK-like)"/>
    <property type="match status" value="1"/>
</dbReference>
<dbReference type="EC" id="2.7.11.22" evidence="2"/>
<dbReference type="PANTHER" id="PTHR24056">
    <property type="entry name" value="CELL DIVISION PROTEIN KINASE"/>
    <property type="match status" value="1"/>
</dbReference>
<dbReference type="InterPro" id="IPR000719">
    <property type="entry name" value="Prot_kinase_dom"/>
</dbReference>
<dbReference type="InterPro" id="IPR011009">
    <property type="entry name" value="Kinase-like_dom_sf"/>
</dbReference>
<evidence type="ECO:0000256" key="1">
    <source>
        <dbReference type="ARBA" id="ARBA00006485"/>
    </source>
</evidence>
<dbReference type="Gene3D" id="3.30.200.20">
    <property type="entry name" value="Phosphorylase Kinase, domain 1"/>
    <property type="match status" value="1"/>
</dbReference>
<evidence type="ECO:0000259" key="13">
    <source>
        <dbReference type="PROSITE" id="PS50011"/>
    </source>
</evidence>
<keyword evidence="3 12" id="KW-0723">Serine/threonine-protein kinase</keyword>
<dbReference type="FunFam" id="3.30.200.20:FF:000375">
    <property type="entry name" value="Cell division related protein kinase 2"/>
    <property type="match status" value="1"/>
</dbReference>
<sequence length="294" mass="34046">MSTTDSYQRLEKIGEGTYGIVYKAKNKKTDKIVALKKIRPENEEEGISTTTIREISILKNLNNERIIKLMDVMYSNNSIYIVYEYLETDLRRFLDDCISKGTTIYEEKRREMARQMVEGVAYLHCNGILHRDLKPQNILIDGSGNIKLADFGLGRTLRLPIKTLTHDVITLWYRPPEILLGSKHYASSVDVWSLACILAELFTLKPIFPGDSEIDQLYKIFMILGTPDNTNWKNVTYLPNYQESFPKWECIDLNIILKDGLFTDLINNMLRYNPMDRMPAIHALNEPYFTETAN</sequence>
<evidence type="ECO:0000256" key="9">
    <source>
        <dbReference type="ARBA" id="ARBA00047811"/>
    </source>
</evidence>
<keyword evidence="6 14" id="KW-0418">Kinase</keyword>
<evidence type="ECO:0000256" key="10">
    <source>
        <dbReference type="ARBA" id="ARBA00048367"/>
    </source>
</evidence>
<dbReference type="AlphaFoldDB" id="L2GXN8"/>
<evidence type="ECO:0000313" key="14">
    <source>
        <dbReference type="EMBL" id="ELA48137.1"/>
    </source>
</evidence>
<accession>L2GXN8</accession>
<evidence type="ECO:0000256" key="4">
    <source>
        <dbReference type="ARBA" id="ARBA00022679"/>
    </source>
</evidence>
<protein>
    <recommendedName>
        <fullName evidence="8">Cyclin-dependent kinase 1</fullName>
        <ecNumber evidence="2">2.7.11.22</ecNumber>
    </recommendedName>
</protein>
<dbReference type="FunFam" id="1.10.510.10:FF:000611">
    <property type="entry name" value="CMGC family protein kinase"/>
    <property type="match status" value="1"/>
</dbReference>
<keyword evidence="4" id="KW-0808">Transferase</keyword>
<dbReference type="GO" id="GO:0005524">
    <property type="term" value="F:ATP binding"/>
    <property type="evidence" value="ECO:0007669"/>
    <property type="project" value="UniProtKB-UniRule"/>
</dbReference>
<comment type="catalytic activity">
    <reaction evidence="9">
        <text>L-threonyl-[protein] + ATP = O-phospho-L-threonyl-[protein] + ADP + H(+)</text>
        <dbReference type="Rhea" id="RHEA:46608"/>
        <dbReference type="Rhea" id="RHEA-COMP:11060"/>
        <dbReference type="Rhea" id="RHEA-COMP:11605"/>
        <dbReference type="ChEBI" id="CHEBI:15378"/>
        <dbReference type="ChEBI" id="CHEBI:30013"/>
        <dbReference type="ChEBI" id="CHEBI:30616"/>
        <dbReference type="ChEBI" id="CHEBI:61977"/>
        <dbReference type="ChEBI" id="CHEBI:456216"/>
        <dbReference type="EC" id="2.7.11.22"/>
    </reaction>
</comment>
<dbReference type="InterPro" id="IPR008271">
    <property type="entry name" value="Ser/Thr_kinase_AS"/>
</dbReference>
<feature type="domain" description="Protein kinase" evidence="13">
    <location>
        <begin position="7"/>
        <end position="289"/>
    </location>
</feature>
<evidence type="ECO:0000313" key="15">
    <source>
        <dbReference type="Proteomes" id="UP000011081"/>
    </source>
</evidence>
<evidence type="ECO:0000256" key="7">
    <source>
        <dbReference type="ARBA" id="ARBA00022840"/>
    </source>
</evidence>
<dbReference type="InParanoid" id="L2GXN8"/>
<dbReference type="GO" id="GO:0000082">
    <property type="term" value="P:G1/S transition of mitotic cell cycle"/>
    <property type="evidence" value="ECO:0007669"/>
    <property type="project" value="TreeGrafter"/>
</dbReference>
<dbReference type="GO" id="GO:0004693">
    <property type="term" value="F:cyclin-dependent protein serine/threonine kinase activity"/>
    <property type="evidence" value="ECO:0007669"/>
    <property type="project" value="UniProtKB-EC"/>
</dbReference>
<evidence type="ECO:0000256" key="3">
    <source>
        <dbReference type="ARBA" id="ARBA00022527"/>
    </source>
</evidence>
<evidence type="ECO:0000256" key="2">
    <source>
        <dbReference type="ARBA" id="ARBA00012425"/>
    </source>
</evidence>
<keyword evidence="15" id="KW-1185">Reference proteome</keyword>
<dbReference type="GO" id="GO:0005634">
    <property type="term" value="C:nucleus"/>
    <property type="evidence" value="ECO:0007669"/>
    <property type="project" value="TreeGrafter"/>
</dbReference>
<dbReference type="VEuPathDB" id="MicrosporidiaDB:VCUG_00375"/>
<dbReference type="PROSITE" id="PS00108">
    <property type="entry name" value="PROTEIN_KINASE_ST"/>
    <property type="match status" value="1"/>
</dbReference>
<dbReference type="GO" id="GO:0030332">
    <property type="term" value="F:cyclin binding"/>
    <property type="evidence" value="ECO:0007669"/>
    <property type="project" value="TreeGrafter"/>
</dbReference>
<dbReference type="OMA" id="YLYQITR"/>
<dbReference type="EMBL" id="GL877407">
    <property type="protein sequence ID" value="ELA48137.1"/>
    <property type="molecule type" value="Genomic_DNA"/>
</dbReference>
<dbReference type="RefSeq" id="XP_008073394.1">
    <property type="nucleotide sequence ID" value="XM_008075203.1"/>
</dbReference>
<dbReference type="InterPro" id="IPR050108">
    <property type="entry name" value="CDK"/>
</dbReference>
<dbReference type="GO" id="GO:0010468">
    <property type="term" value="P:regulation of gene expression"/>
    <property type="evidence" value="ECO:0007669"/>
    <property type="project" value="TreeGrafter"/>
</dbReference>
<reference evidence="15" key="1">
    <citation type="submission" date="2011-03" db="EMBL/GenBank/DDBJ databases">
        <title>The genome sequence of Vavraia culicis strain floridensis.</title>
        <authorList>
            <consortium name="The Broad Institute Genome Sequencing Platform"/>
            <person name="Cuomo C."/>
            <person name="Becnel J."/>
            <person name="Sanscrainte N."/>
            <person name="Young S.K."/>
            <person name="Zeng Q."/>
            <person name="Gargeya S."/>
            <person name="Fitzgerald M."/>
            <person name="Haas B."/>
            <person name="Abouelleil A."/>
            <person name="Alvarado L."/>
            <person name="Arachchi H.M."/>
            <person name="Berlin A."/>
            <person name="Chapman S.B."/>
            <person name="Gearin G."/>
            <person name="Goldberg J."/>
            <person name="Griggs A."/>
            <person name="Gujja S."/>
            <person name="Hansen M."/>
            <person name="Heiman D."/>
            <person name="Howarth C."/>
            <person name="Larimer J."/>
            <person name="Lui A."/>
            <person name="MacDonald P.J.P."/>
            <person name="McCowen C."/>
            <person name="Montmayeur A."/>
            <person name="Murphy C."/>
            <person name="Neiman D."/>
            <person name="Pearson M."/>
            <person name="Priest M."/>
            <person name="Roberts A."/>
            <person name="Saif S."/>
            <person name="Shea T."/>
            <person name="Sisk P."/>
            <person name="Stolte C."/>
            <person name="Sykes S."/>
            <person name="Wortman J."/>
            <person name="Nusbaum C."/>
            <person name="Birren B."/>
        </authorList>
    </citation>
    <scope>NUCLEOTIDE SEQUENCE [LARGE SCALE GENOMIC DNA]</scope>
    <source>
        <strain evidence="15">floridensis</strain>
    </source>
</reference>
<dbReference type="CDD" id="cd07829">
    <property type="entry name" value="STKc_CDK_like"/>
    <property type="match status" value="1"/>
</dbReference>
<name>L2GXN8_VAVCU</name>
<dbReference type="InterPro" id="IPR017441">
    <property type="entry name" value="Protein_kinase_ATP_BS"/>
</dbReference>
<dbReference type="HOGENOM" id="CLU_000288_181_1_1"/>
<evidence type="ECO:0000256" key="11">
    <source>
        <dbReference type="PROSITE-ProRule" id="PRU10141"/>
    </source>
</evidence>
<gene>
    <name evidence="14" type="ORF">VCUG_00375</name>
</gene>
<dbReference type="SMART" id="SM00220">
    <property type="entry name" value="S_TKc"/>
    <property type="match status" value="1"/>
</dbReference>
<dbReference type="PANTHER" id="PTHR24056:SF254">
    <property type="entry name" value="CYCLIN-DEPENDENT KINASE 2"/>
    <property type="match status" value="1"/>
</dbReference>
<dbReference type="STRING" id="948595.L2GXN8"/>
<dbReference type="Pfam" id="PF00069">
    <property type="entry name" value="Pkinase"/>
    <property type="match status" value="1"/>
</dbReference>
<dbReference type="GO" id="GO:0000307">
    <property type="term" value="C:cyclin-dependent protein kinase holoenzyme complex"/>
    <property type="evidence" value="ECO:0007669"/>
    <property type="project" value="TreeGrafter"/>
</dbReference>
<dbReference type="GeneID" id="19878262"/>
<evidence type="ECO:0000256" key="6">
    <source>
        <dbReference type="ARBA" id="ARBA00022777"/>
    </source>
</evidence>
<keyword evidence="7 11" id="KW-0067">ATP-binding</keyword>
<proteinExistence type="inferred from homology"/>